<dbReference type="Proteomes" id="UP001597510">
    <property type="component" value="Unassembled WGS sequence"/>
</dbReference>
<feature type="domain" description="ABC3 transporter permease C-terminal" evidence="7">
    <location>
        <begin position="381"/>
        <end position="497"/>
    </location>
</feature>
<dbReference type="EMBL" id="JBHULC010000015">
    <property type="protein sequence ID" value="MFD2522229.1"/>
    <property type="molecule type" value="Genomic_DNA"/>
</dbReference>
<dbReference type="InterPro" id="IPR003838">
    <property type="entry name" value="ABC3_permease_C"/>
</dbReference>
<comment type="subcellular location">
    <subcellularLocation>
        <location evidence="1">Cell membrane</location>
        <topology evidence="1">Multi-pass membrane protein</topology>
    </subcellularLocation>
</comment>
<accession>A0ABW5JAK5</accession>
<feature type="domain" description="MacB-like periplasmic core" evidence="8">
    <location>
        <begin position="110"/>
        <end position="331"/>
    </location>
</feature>
<evidence type="ECO:0000256" key="1">
    <source>
        <dbReference type="ARBA" id="ARBA00004651"/>
    </source>
</evidence>
<evidence type="ECO:0000256" key="6">
    <source>
        <dbReference type="SAM" id="Phobius"/>
    </source>
</evidence>
<organism evidence="9 10">
    <name type="scientific">Emticicia soli</name>
    <dbReference type="NCBI Taxonomy" id="2027878"/>
    <lineage>
        <taxon>Bacteria</taxon>
        <taxon>Pseudomonadati</taxon>
        <taxon>Bacteroidota</taxon>
        <taxon>Cytophagia</taxon>
        <taxon>Cytophagales</taxon>
        <taxon>Leadbetterellaceae</taxon>
        <taxon>Emticicia</taxon>
    </lineage>
</organism>
<reference evidence="10" key="1">
    <citation type="journal article" date="2019" name="Int. J. Syst. Evol. Microbiol.">
        <title>The Global Catalogue of Microorganisms (GCM) 10K type strain sequencing project: providing services to taxonomists for standard genome sequencing and annotation.</title>
        <authorList>
            <consortium name="The Broad Institute Genomics Platform"/>
            <consortium name="The Broad Institute Genome Sequencing Center for Infectious Disease"/>
            <person name="Wu L."/>
            <person name="Ma J."/>
        </authorList>
    </citation>
    <scope>NUCLEOTIDE SEQUENCE [LARGE SCALE GENOMIC DNA]</scope>
    <source>
        <strain evidence="10">KCTC 52344</strain>
    </source>
</reference>
<name>A0ABW5JAK5_9BACT</name>
<comment type="caution">
    <text evidence="9">The sequence shown here is derived from an EMBL/GenBank/DDBJ whole genome shotgun (WGS) entry which is preliminary data.</text>
</comment>
<evidence type="ECO:0000256" key="2">
    <source>
        <dbReference type="ARBA" id="ARBA00022475"/>
    </source>
</evidence>
<feature type="transmembrane region" description="Helical" evidence="6">
    <location>
        <begin position="111"/>
        <end position="132"/>
    </location>
</feature>
<evidence type="ECO:0000256" key="3">
    <source>
        <dbReference type="ARBA" id="ARBA00022692"/>
    </source>
</evidence>
<dbReference type="Pfam" id="PF02687">
    <property type="entry name" value="FtsX"/>
    <property type="match status" value="2"/>
</dbReference>
<dbReference type="PANTHER" id="PTHR30572">
    <property type="entry name" value="MEMBRANE COMPONENT OF TRANSPORTER-RELATED"/>
    <property type="match status" value="1"/>
</dbReference>
<evidence type="ECO:0000313" key="10">
    <source>
        <dbReference type="Proteomes" id="UP001597510"/>
    </source>
</evidence>
<feature type="transmembrane region" description="Helical" evidence="6">
    <location>
        <begin position="519"/>
        <end position="539"/>
    </location>
</feature>
<feature type="domain" description="MacB-like periplasmic core" evidence="8">
    <location>
        <begin position="545"/>
        <end position="733"/>
    </location>
</feature>
<dbReference type="InterPro" id="IPR025857">
    <property type="entry name" value="MacB_PCD"/>
</dbReference>
<feature type="transmembrane region" description="Helical" evidence="6">
    <location>
        <begin position="373"/>
        <end position="394"/>
    </location>
</feature>
<keyword evidence="3 6" id="KW-0812">Transmembrane</keyword>
<dbReference type="InterPro" id="IPR050250">
    <property type="entry name" value="Macrolide_Exporter_MacB"/>
</dbReference>
<feature type="transmembrane region" description="Helical" evidence="6">
    <location>
        <begin position="811"/>
        <end position="837"/>
    </location>
</feature>
<evidence type="ECO:0000256" key="4">
    <source>
        <dbReference type="ARBA" id="ARBA00022989"/>
    </source>
</evidence>
<feature type="transmembrane region" description="Helical" evidence="6">
    <location>
        <begin position="768"/>
        <end position="791"/>
    </location>
</feature>
<protein>
    <submittedName>
        <fullName evidence="9">ABC transporter permease</fullName>
    </submittedName>
</protein>
<dbReference type="NCBIfam" id="NF038404">
    <property type="entry name" value="perm_prefix_2"/>
    <property type="match status" value="1"/>
</dbReference>
<feature type="transmembrane region" description="Helical" evidence="6">
    <location>
        <begin position="81"/>
        <end position="99"/>
    </location>
</feature>
<evidence type="ECO:0000313" key="9">
    <source>
        <dbReference type="EMBL" id="MFD2522229.1"/>
    </source>
</evidence>
<dbReference type="RefSeq" id="WP_340240817.1">
    <property type="nucleotide sequence ID" value="NZ_JBBEWC010000026.1"/>
</dbReference>
<keyword evidence="4 6" id="KW-1133">Transmembrane helix</keyword>
<evidence type="ECO:0000259" key="8">
    <source>
        <dbReference type="Pfam" id="PF12704"/>
    </source>
</evidence>
<keyword evidence="10" id="KW-1185">Reference proteome</keyword>
<dbReference type="InterPro" id="IPR047699">
    <property type="entry name" value="Permease_put_prefix"/>
</dbReference>
<dbReference type="Pfam" id="PF12704">
    <property type="entry name" value="MacB_PCD"/>
    <property type="match status" value="2"/>
</dbReference>
<evidence type="ECO:0000256" key="5">
    <source>
        <dbReference type="ARBA" id="ARBA00023136"/>
    </source>
</evidence>
<feature type="transmembrane region" description="Helical" evidence="6">
    <location>
        <begin position="430"/>
        <end position="451"/>
    </location>
</feature>
<feature type="domain" description="ABC3 transporter permease C-terminal" evidence="7">
    <location>
        <begin position="770"/>
        <end position="882"/>
    </location>
</feature>
<dbReference type="PANTHER" id="PTHR30572:SF18">
    <property type="entry name" value="ABC-TYPE MACROLIDE FAMILY EXPORT SYSTEM PERMEASE COMPONENT 2"/>
    <property type="match status" value="1"/>
</dbReference>
<feature type="transmembrane region" description="Helical" evidence="6">
    <location>
        <begin position="857"/>
        <end position="877"/>
    </location>
</feature>
<proteinExistence type="predicted"/>
<evidence type="ECO:0000259" key="7">
    <source>
        <dbReference type="Pfam" id="PF02687"/>
    </source>
</evidence>
<keyword evidence="2" id="KW-1003">Cell membrane</keyword>
<sequence length="891" mass="100292">MKHFNRSVPKQEKPLDETEPPKLAQRLLEWYCRTAILEDLQGDLYEYFERNLKSKGPTYAKFIYWIDVLKFFRLYTVREPSFTNLYIYIIMISSYLKTFRRGLVRNKLFSFINIFGLAVSISVGLLVVAFVLDLRSYDDSQLKKDRIYRVISEHTSSNQTKMELASTSVKAGKRIKETISGIEDITIMRQGFYGDAQVGENYLPLNATWADESFFKVFSFPLLKGDPASALKEPFSLVLTEKSAKKLFGDVEALGKIVKFDTVSYVVTGIAKDVSKLSHIRFDALVSFSSVEATSKNDEYFYDWGSIWSNYVYLTLPPNTESDKLQANLSRLSVQENKALTDNVKIMLNLQPLKDIAIGQNLSNSIGPHVSPVVLWILGGLALVIILSACFNYMNLSIARSLRRAREVGIRKIIGAPFGHIFGQFMTESIFTALLSLIFSFFLFLFLRQQFLDLDPHLSDLVSLNLSFKLIAYFILLAIGVGIVAGFFPALFFSRINALQVVKDNAKFKVFRHINIRKALIVVQYSLSLIFIATTLIGFRQYKGMLSFDLGFKTDNILNIRMQGQSADLLIKELVEIPAVQATSKSLMITSLGSMHGNQLKYINPKDGSKDSAMIWMNMVDKNYLPLHQHKFAAGSNFNANPKAGEESEAIVNEQTLKRFNIAKQNPQKALGEQVIVDNKKLTIVGVLKDFHYGTLEHKIEPVIFRYSDDPKASNVNVLIKSTDIPATMASIENAWRKIDKVHPIDAKFYNDQLEKTYAQFSVMVKGIGFISFLAICIASLGLFGMVVFTAEVRLKEIGIRKVLGATESGLIFLLSKGFLLLLGVAALVALPATYLFFDQIILPKLVYHLPMAFYEFVVPVLAVMLLASLLIGSQALKAARTNPVKNLKIE</sequence>
<gene>
    <name evidence="9" type="ORF">ACFSR2_15115</name>
</gene>
<feature type="transmembrane region" description="Helical" evidence="6">
    <location>
        <begin position="471"/>
        <end position="498"/>
    </location>
</feature>
<keyword evidence="5 6" id="KW-0472">Membrane</keyword>